<proteinExistence type="predicted"/>
<dbReference type="EMBL" id="CAEZTS010000042">
    <property type="protein sequence ID" value="CAB4575372.1"/>
    <property type="molecule type" value="Genomic_DNA"/>
</dbReference>
<accession>A0A6J6EG75</accession>
<name>A0A6J6EG75_9ZZZZ</name>
<dbReference type="InterPro" id="IPR037401">
    <property type="entry name" value="SnoaL-like"/>
</dbReference>
<organism evidence="2">
    <name type="scientific">freshwater metagenome</name>
    <dbReference type="NCBI Taxonomy" id="449393"/>
    <lineage>
        <taxon>unclassified sequences</taxon>
        <taxon>metagenomes</taxon>
        <taxon>ecological metagenomes</taxon>
    </lineage>
</organism>
<dbReference type="Pfam" id="PF13577">
    <property type="entry name" value="SnoaL_4"/>
    <property type="match status" value="1"/>
</dbReference>
<evidence type="ECO:0000313" key="2">
    <source>
        <dbReference type="EMBL" id="CAB4575372.1"/>
    </source>
</evidence>
<feature type="domain" description="SnoaL-like" evidence="1">
    <location>
        <begin position="8"/>
        <end position="128"/>
    </location>
</feature>
<dbReference type="Gene3D" id="3.10.450.50">
    <property type="match status" value="1"/>
</dbReference>
<dbReference type="InterPro" id="IPR032710">
    <property type="entry name" value="NTF2-like_dom_sf"/>
</dbReference>
<dbReference type="SUPFAM" id="SSF54427">
    <property type="entry name" value="NTF2-like"/>
    <property type="match status" value="1"/>
</dbReference>
<reference evidence="2" key="1">
    <citation type="submission" date="2020-05" db="EMBL/GenBank/DDBJ databases">
        <authorList>
            <person name="Chiriac C."/>
            <person name="Salcher M."/>
            <person name="Ghai R."/>
            <person name="Kavagutti S V."/>
        </authorList>
    </citation>
    <scope>NUCLEOTIDE SEQUENCE</scope>
</reference>
<protein>
    <submittedName>
        <fullName evidence="2">Unannotated protein</fullName>
    </submittedName>
</protein>
<dbReference type="AlphaFoldDB" id="A0A6J6EG75"/>
<sequence>MNIDDVVARERIRDVIYRYARGVDRRDFDLVRSCYHPGATDDHGSYKGDVDGFIPWLEGQLARWSVTSHTMSNILIELHGDRARVETYAVAYHRTVARDDKPARDVTAGVRYVDDMTYVDGTWAISRRVVVNDWVRVDDVPAGSVDPDDPYVRPRPFPHDEVYRPL</sequence>
<gene>
    <name evidence="2" type="ORF">UFOPK1722_00643</name>
</gene>
<evidence type="ECO:0000259" key="1">
    <source>
        <dbReference type="Pfam" id="PF13577"/>
    </source>
</evidence>